<dbReference type="PANTHER" id="PTHR33371">
    <property type="entry name" value="INTERMEMBRANE PHOSPHOLIPID TRANSPORT SYSTEM BINDING PROTEIN MLAD-RELATED"/>
    <property type="match status" value="1"/>
</dbReference>
<evidence type="ECO:0000313" key="5">
    <source>
        <dbReference type="Proteomes" id="UP000199296"/>
    </source>
</evidence>
<evidence type="ECO:0000256" key="1">
    <source>
        <dbReference type="SAM" id="Coils"/>
    </source>
</evidence>
<dbReference type="EMBL" id="FNCW01000013">
    <property type="protein sequence ID" value="SDG98330.1"/>
    <property type="molecule type" value="Genomic_DNA"/>
</dbReference>
<sequence>MNKELKVGILVIVAVAMLIFGYNFLKGNNIFNTSRTFYAVYDDVEGLSPSAPVNINGFQVGKVTSINFMDSGNLLVTINLNNDIQFSKKSVAKIYGGGLIGGKSMQIKLKQDSGDLAKSGDTLESAVEEGLIELVNEKLTPLKDKISNAVVEVDTLLGAFNNILDPETRNNLRQSVKNLNTTLITLNNTSSKVERILDTNEEEINSTISQFSRTSENLSRLSDSLSQIEFGRIIENADQTLANLNDISEKLKNNEGSLGKLINDEELYNNLEDASKELEELLRDIKLNPKRYVHFSVFGKNNEKYEKPEN</sequence>
<evidence type="ECO:0000259" key="3">
    <source>
        <dbReference type="Pfam" id="PF02470"/>
    </source>
</evidence>
<feature type="coiled-coil region" evidence="1">
    <location>
        <begin position="234"/>
        <end position="288"/>
    </location>
</feature>
<dbReference type="Proteomes" id="UP000199296">
    <property type="component" value="Unassembled WGS sequence"/>
</dbReference>
<dbReference type="InterPro" id="IPR052336">
    <property type="entry name" value="MlaD_Phospholipid_Transporter"/>
</dbReference>
<keyword evidence="5" id="KW-1185">Reference proteome</keyword>
<dbReference type="PANTHER" id="PTHR33371:SF4">
    <property type="entry name" value="INTERMEMBRANE PHOSPHOLIPID TRANSPORT SYSTEM BINDING PROTEIN MLAD"/>
    <property type="match status" value="1"/>
</dbReference>
<dbReference type="STRING" id="470826.SAMN04488027_11368"/>
<keyword evidence="2" id="KW-0472">Membrane</keyword>
<dbReference type="InterPro" id="IPR003399">
    <property type="entry name" value="Mce/MlaD"/>
</dbReference>
<organism evidence="4 5">
    <name type="scientific">Psychroflexus sediminis</name>
    <dbReference type="NCBI Taxonomy" id="470826"/>
    <lineage>
        <taxon>Bacteria</taxon>
        <taxon>Pseudomonadati</taxon>
        <taxon>Bacteroidota</taxon>
        <taxon>Flavobacteriia</taxon>
        <taxon>Flavobacteriales</taxon>
        <taxon>Flavobacteriaceae</taxon>
        <taxon>Psychroflexus</taxon>
    </lineage>
</organism>
<accession>A0A1G7YR13</accession>
<dbReference type="RefSeq" id="WP_093369249.1">
    <property type="nucleotide sequence ID" value="NZ_FNCW01000013.1"/>
</dbReference>
<protein>
    <submittedName>
        <fullName evidence="4">Phospholipid/cholesterol/gamma-HCH transport system substrate-binding protein</fullName>
    </submittedName>
</protein>
<keyword evidence="1" id="KW-0175">Coiled coil</keyword>
<keyword evidence="2" id="KW-1133">Transmembrane helix</keyword>
<feature type="domain" description="Mce/MlaD" evidence="3">
    <location>
        <begin position="35"/>
        <end position="108"/>
    </location>
</feature>
<keyword evidence="2" id="KW-0812">Transmembrane</keyword>
<evidence type="ECO:0000256" key="2">
    <source>
        <dbReference type="SAM" id="Phobius"/>
    </source>
</evidence>
<reference evidence="4 5" key="1">
    <citation type="submission" date="2016-10" db="EMBL/GenBank/DDBJ databases">
        <authorList>
            <person name="de Groot N.N."/>
        </authorList>
    </citation>
    <scope>NUCLEOTIDE SEQUENCE [LARGE SCALE GENOMIC DNA]</scope>
    <source>
        <strain evidence="4 5">DSM 19803</strain>
    </source>
</reference>
<dbReference type="OrthoDB" id="9769132at2"/>
<dbReference type="Pfam" id="PF02470">
    <property type="entry name" value="MlaD"/>
    <property type="match status" value="1"/>
</dbReference>
<dbReference type="AlphaFoldDB" id="A0A1G7YR13"/>
<evidence type="ECO:0000313" key="4">
    <source>
        <dbReference type="EMBL" id="SDG98330.1"/>
    </source>
</evidence>
<name>A0A1G7YR13_9FLAO</name>
<gene>
    <name evidence="4" type="ORF">SAMN04488027_11368</name>
</gene>
<feature type="transmembrane region" description="Helical" evidence="2">
    <location>
        <begin position="7"/>
        <end position="25"/>
    </location>
</feature>
<proteinExistence type="predicted"/>